<evidence type="ECO:0000313" key="7">
    <source>
        <dbReference type="Proteomes" id="UP001642484"/>
    </source>
</evidence>
<feature type="region of interest" description="Disordered" evidence="4">
    <location>
        <begin position="1"/>
        <end position="34"/>
    </location>
</feature>
<evidence type="ECO:0000256" key="3">
    <source>
        <dbReference type="ARBA" id="ARBA00022801"/>
    </source>
</evidence>
<dbReference type="InterPro" id="IPR008580">
    <property type="entry name" value="PPPDE_dom"/>
</dbReference>
<feature type="compositionally biased region" description="Polar residues" evidence="4">
    <location>
        <begin position="11"/>
        <end position="29"/>
    </location>
</feature>
<reference evidence="6 7" key="1">
    <citation type="submission" date="2024-02" db="EMBL/GenBank/DDBJ databases">
        <authorList>
            <person name="Chen Y."/>
            <person name="Shah S."/>
            <person name="Dougan E. K."/>
            <person name="Thang M."/>
            <person name="Chan C."/>
        </authorList>
    </citation>
    <scope>NUCLEOTIDE SEQUENCE [LARGE SCALE GENOMIC DNA]</scope>
</reference>
<proteinExistence type="inferred from homology"/>
<comment type="similarity">
    <text evidence="1">Belongs to the DeSI family.</text>
</comment>
<keyword evidence="7" id="KW-1185">Reference proteome</keyword>
<evidence type="ECO:0000313" key="6">
    <source>
        <dbReference type="EMBL" id="CAK9025620.1"/>
    </source>
</evidence>
<organism evidence="6 7">
    <name type="scientific">Durusdinium trenchii</name>
    <dbReference type="NCBI Taxonomy" id="1381693"/>
    <lineage>
        <taxon>Eukaryota</taxon>
        <taxon>Sar</taxon>
        <taxon>Alveolata</taxon>
        <taxon>Dinophyceae</taxon>
        <taxon>Suessiales</taxon>
        <taxon>Symbiodiniaceae</taxon>
        <taxon>Durusdinium</taxon>
    </lineage>
</organism>
<feature type="domain" description="PPPDE" evidence="5">
    <location>
        <begin position="53"/>
        <end position="192"/>
    </location>
</feature>
<sequence length="269" mass="30023">MASREAAALQGSASVNSTPRLSSRGQQGWSLDGDKNDWNPKDVWVHIYHCDPYTGFLNRMLLKNSEIGIYHAGIEVYGEEWSFQYFEDTWNDPSISGIIRCLPKQMSGYEYQESLNLGSTTLSPSEVDDLLTELSEEYPASSYHLTHRNCLTFAQHLATRLKVPKEFPDWILGILQASTKVGALDATVDYFWSWAKWYMIRKHETPEERYPEDADQANTWSLFGLNPSCSPCPGPAKGPDASESASAPIPNVQSLSEEPLPAPGSARPS</sequence>
<evidence type="ECO:0000256" key="4">
    <source>
        <dbReference type="SAM" id="MobiDB-lite"/>
    </source>
</evidence>
<comment type="caution">
    <text evidence="6">The sequence shown here is derived from an EMBL/GenBank/DDBJ whole genome shotgun (WGS) entry which is preliminary data.</text>
</comment>
<protein>
    <recommendedName>
        <fullName evidence="5">PPPDE domain-containing protein</fullName>
    </recommendedName>
</protein>
<feature type="region of interest" description="Disordered" evidence="4">
    <location>
        <begin position="231"/>
        <end position="269"/>
    </location>
</feature>
<dbReference type="Proteomes" id="UP001642484">
    <property type="component" value="Unassembled WGS sequence"/>
</dbReference>
<accession>A0ABP0KFN3</accession>
<dbReference type="EMBL" id="CAXAMN010008557">
    <property type="protein sequence ID" value="CAK9025620.1"/>
    <property type="molecule type" value="Genomic_DNA"/>
</dbReference>
<keyword evidence="2" id="KW-0645">Protease</keyword>
<name>A0ABP0KFN3_9DINO</name>
<dbReference type="PANTHER" id="PTHR12378:SF80">
    <property type="entry name" value="IP06716P-RELATED"/>
    <property type="match status" value="1"/>
</dbReference>
<evidence type="ECO:0000256" key="2">
    <source>
        <dbReference type="ARBA" id="ARBA00022670"/>
    </source>
</evidence>
<gene>
    <name evidence="6" type="ORF">CCMP2556_LOCUS16052</name>
</gene>
<evidence type="ECO:0000259" key="5">
    <source>
        <dbReference type="PROSITE" id="PS51858"/>
    </source>
</evidence>
<dbReference type="SMART" id="SM01179">
    <property type="entry name" value="DUF862"/>
    <property type="match status" value="1"/>
</dbReference>
<dbReference type="PROSITE" id="PS51858">
    <property type="entry name" value="PPPDE"/>
    <property type="match status" value="1"/>
</dbReference>
<dbReference type="Gene3D" id="3.90.1720.30">
    <property type="entry name" value="PPPDE domains"/>
    <property type="match status" value="1"/>
</dbReference>
<dbReference type="Pfam" id="PF05903">
    <property type="entry name" value="Peptidase_C97"/>
    <property type="match status" value="1"/>
</dbReference>
<evidence type="ECO:0000256" key="1">
    <source>
        <dbReference type="ARBA" id="ARBA00008140"/>
    </source>
</evidence>
<dbReference type="InterPro" id="IPR042266">
    <property type="entry name" value="PPPDE_sf"/>
</dbReference>
<dbReference type="PANTHER" id="PTHR12378">
    <property type="entry name" value="DESUMOYLATING ISOPEPTIDASE"/>
    <property type="match status" value="1"/>
</dbReference>
<keyword evidence="3" id="KW-0378">Hydrolase</keyword>